<gene>
    <name evidence="3" type="ORF">ColLi_13426</name>
</gene>
<proteinExistence type="predicted"/>
<evidence type="ECO:0000256" key="1">
    <source>
        <dbReference type="SAM" id="MobiDB-lite"/>
    </source>
</evidence>
<protein>
    <submittedName>
        <fullName evidence="3">Uncharacterized protein</fullName>
    </submittedName>
</protein>
<sequence length="525" mass="57785">MARHRQTRPEIESRYERAHSSRALVIRSQHHRPRDPLPARSKLGEQVWGSAGDPDLGSDEDPDKQDAKRKLLTDVLASVRGFWMGVFRAVRMTWSSGLTVCGWASQLCFPPWISWLLCTTVLIAITVAFSTWLGARLMINTWQSIQSFLVSLIHHPMESVTSIWEARALYYYTGGNAVAAAAAAAAVTDSTGNATATGLDGLTPTTTGLIAGIGDFQNTLYYLKRVPVDSDDHFGAVIVQGMLTMTGEEGASMSGWTQTWTEIDACANLMEQHDKNYVQKTVQQVQQDHRRSHSLLVSMGSRPAAKADAQMPWWRKRAVSLGLGGFDAKPGRTVALARINEFDEVLKEALAARDWMGHVARRVPEEAARPVKDSLCTLKGIFGSAVRVGDERLARWERAEEEEEKRKKTGAAGVAGVAGANGGEVGGNGMEVMRLGDAVTDLRTWHRASAQACEMSQMVISSLDERRAVAINQEREFLMGIQIGTQVLLEQTRKDTNANVAQVEAELAKIIESFLACMRTLYWAL</sequence>
<reference evidence="3 4" key="1">
    <citation type="submission" date="2021-07" db="EMBL/GenBank/DDBJ databases">
        <title>Genome data of Colletotrichum spaethianum.</title>
        <authorList>
            <person name="Utami Y.D."/>
            <person name="Hiruma K."/>
        </authorList>
    </citation>
    <scope>NUCLEOTIDE SEQUENCE [LARGE SCALE GENOMIC DNA]</scope>
    <source>
        <strain evidence="3 4">MAFF 242679</strain>
    </source>
</reference>
<dbReference type="Proteomes" id="UP001055172">
    <property type="component" value="Unassembled WGS sequence"/>
</dbReference>
<evidence type="ECO:0000313" key="3">
    <source>
        <dbReference type="EMBL" id="GJC90588.1"/>
    </source>
</evidence>
<keyword evidence="2" id="KW-0812">Transmembrane</keyword>
<accession>A0AA37H072</accession>
<organism evidence="3 4">
    <name type="scientific">Colletotrichum liriopes</name>
    <dbReference type="NCBI Taxonomy" id="708192"/>
    <lineage>
        <taxon>Eukaryota</taxon>
        <taxon>Fungi</taxon>
        <taxon>Dikarya</taxon>
        <taxon>Ascomycota</taxon>
        <taxon>Pezizomycotina</taxon>
        <taxon>Sordariomycetes</taxon>
        <taxon>Hypocreomycetidae</taxon>
        <taxon>Glomerellales</taxon>
        <taxon>Glomerellaceae</taxon>
        <taxon>Colletotrichum</taxon>
        <taxon>Colletotrichum spaethianum species complex</taxon>
    </lineage>
</organism>
<feature type="region of interest" description="Disordered" evidence="1">
    <location>
        <begin position="1"/>
        <end position="64"/>
    </location>
</feature>
<comment type="caution">
    <text evidence="3">The sequence shown here is derived from an EMBL/GenBank/DDBJ whole genome shotgun (WGS) entry which is preliminary data.</text>
</comment>
<keyword evidence="2" id="KW-1133">Transmembrane helix</keyword>
<feature type="transmembrane region" description="Helical" evidence="2">
    <location>
        <begin position="112"/>
        <end position="135"/>
    </location>
</feature>
<feature type="compositionally biased region" description="Basic and acidic residues" evidence="1">
    <location>
        <begin position="7"/>
        <end position="19"/>
    </location>
</feature>
<keyword evidence="4" id="KW-1185">Reference proteome</keyword>
<evidence type="ECO:0000256" key="2">
    <source>
        <dbReference type="SAM" id="Phobius"/>
    </source>
</evidence>
<name>A0AA37H072_9PEZI</name>
<dbReference type="EMBL" id="BPPX01000056">
    <property type="protein sequence ID" value="GJC90588.1"/>
    <property type="molecule type" value="Genomic_DNA"/>
</dbReference>
<evidence type="ECO:0000313" key="4">
    <source>
        <dbReference type="Proteomes" id="UP001055172"/>
    </source>
</evidence>
<keyword evidence="2" id="KW-0472">Membrane</keyword>
<dbReference type="AlphaFoldDB" id="A0AA37H072"/>